<evidence type="ECO:0000259" key="6">
    <source>
        <dbReference type="Pfam" id="PF13482"/>
    </source>
</evidence>
<dbReference type="GO" id="GO:0005524">
    <property type="term" value="F:ATP binding"/>
    <property type="evidence" value="ECO:0007669"/>
    <property type="project" value="UniProtKB-KW"/>
</dbReference>
<evidence type="ECO:0000256" key="3">
    <source>
        <dbReference type="ARBA" id="ARBA00022806"/>
    </source>
</evidence>
<sequence>MHFRQGRLVTSASDLTVASNCEFAFLRALDARLGRLPAVVEPDDAMLERAGRLGDVHETRILERYRAERPDGDVRFIERPDPREQTAVEAAVAETLAAVEARIPVIAQATFADEHFIGFADFLVLREGDDGVARYVVQDAKLARRAKVTALLQLAAYAERLDLAGVPRSDEVELLLGDGSTSVHRVVDLMPVFRLRRDRLDRQIAERFADESPVAWGAPDVFACGRCATCTEAVVAARDLFLVASLRRSQRERLRAAGIRTIDDLAASTGDVTGVGPATLAGLRTQAQLQLQAELLATSSPDPDHAPPPVEVVDAAALAAIPEPSPGDLFFDFEGDPLYTEDEHDWGIDYLFGMVDDHDVYTALWAHDFAEERVALERFLELVAERRTAHPGLHIYHYAAYERTHLASIAARHGVGEAEVDALLREGVLVDLYPIVKRSIRVGSRSYSIKKLEPLYMGDEHREADVQAGGDSITAYVEARDLLGAVPGAIDPATGRPAAELGQEKLDDLADYNRYDCVSTLRLRDWLQSIARARGVAPLPPIVEPEVVRPPSPLAAELLSRAGGPAAERGPEGRSDDETALALASAAIEYHRREAKSFWLEHYLRLAQPIENWGDDRDVFIVDPRGRHESLPWGRSGGQRVARRRTRLAGTLAPGSSVKAGDEVFALYRSPAPFPVTPTAYPLDAKSGVRVVEVDESGSGIVIEETASGAPPWTELPVAITPGPPPSPGAQEGAIEQWATAVLDAQPDWPIGAAADLLRRVPPRVGGAALAPVVDGDVIGAVADSLLDLDRSYLAVQGPPGTGKTYVGSHVIARLVARHGWRVGVVAQSHAVVEHLLDRVVAAGLPAASVGKARKSGAEPGGREFTELDKSRDVIDFIARQGGAGFVVGGTAWTFANNSYIARGSLDLLVIDEAGQFALAPTIAAGAAAQRLLLLGDPQQLPQVSQGIHPEPVDGSALGWIAAGHDVLPRGFGYFLAESRRMHPDVAQPVSELSYEGALRSYDGAAERLLVGVEPGLHVLPVRHEGNSTDSPEEAVEVVRLASSLLGRPWQEVTEELDASTGEIRTVPVAARPLAQRDLIVVTPYNAQLQRVRAALDAAGLRDVPVGTVDKFQGQEAAVAIVSLAASSAEEVPRGLDFLLLPNRLNVAISRAKWAAYLLYSPGLLQALPHTPVGVARLSRFARLVDGG</sequence>
<accession>A0A6I4NZC8</accession>
<dbReference type="PANTHER" id="PTHR43788:SF8">
    <property type="entry name" value="DNA-BINDING PROTEIN SMUBP-2"/>
    <property type="match status" value="1"/>
</dbReference>
<dbReference type="AlphaFoldDB" id="A0A6I4NZC8"/>
<dbReference type="InterPro" id="IPR012337">
    <property type="entry name" value="RNaseH-like_sf"/>
</dbReference>
<feature type="domain" description="YprB ribonuclease H-like" evidence="6">
    <location>
        <begin position="329"/>
        <end position="527"/>
    </location>
</feature>
<protein>
    <submittedName>
        <fullName evidence="7">TM0106 family RecB-like putative nuclease</fullName>
    </submittedName>
</protein>
<dbReference type="GO" id="GO:0043139">
    <property type="term" value="F:5'-3' DNA helicase activity"/>
    <property type="evidence" value="ECO:0007669"/>
    <property type="project" value="TreeGrafter"/>
</dbReference>
<gene>
    <name evidence="7" type="ORF">GB864_14100</name>
</gene>
<evidence type="ECO:0000256" key="2">
    <source>
        <dbReference type="ARBA" id="ARBA00022801"/>
    </source>
</evidence>
<dbReference type="SUPFAM" id="SSF52540">
    <property type="entry name" value="P-loop containing nucleoside triphosphate hydrolases"/>
    <property type="match status" value="1"/>
</dbReference>
<keyword evidence="1" id="KW-0547">Nucleotide-binding</keyword>
<organism evidence="7 8">
    <name type="scientific">Agromyces seonyuensis</name>
    <dbReference type="NCBI Taxonomy" id="2662446"/>
    <lineage>
        <taxon>Bacteria</taxon>
        <taxon>Bacillati</taxon>
        <taxon>Actinomycetota</taxon>
        <taxon>Actinomycetes</taxon>
        <taxon>Micrococcales</taxon>
        <taxon>Microbacteriaceae</taxon>
        <taxon>Agromyces</taxon>
    </lineage>
</organism>
<dbReference type="Pfam" id="PF13482">
    <property type="entry name" value="RNase_H_2"/>
    <property type="match status" value="1"/>
</dbReference>
<dbReference type="SUPFAM" id="SSF53098">
    <property type="entry name" value="Ribonuclease H-like"/>
    <property type="match status" value="1"/>
</dbReference>
<dbReference type="GO" id="GO:0016787">
    <property type="term" value="F:hydrolase activity"/>
    <property type="evidence" value="ECO:0007669"/>
    <property type="project" value="UniProtKB-KW"/>
</dbReference>
<dbReference type="InterPro" id="IPR019993">
    <property type="entry name" value="RecB_nuclease_TM0106_put"/>
</dbReference>
<evidence type="ECO:0000256" key="1">
    <source>
        <dbReference type="ARBA" id="ARBA00022741"/>
    </source>
</evidence>
<evidence type="ECO:0000313" key="8">
    <source>
        <dbReference type="Proteomes" id="UP000438182"/>
    </source>
</evidence>
<dbReference type="CDD" id="cd18808">
    <property type="entry name" value="SF1_C_Upf1"/>
    <property type="match status" value="1"/>
</dbReference>
<dbReference type="RefSeq" id="WP_160426151.1">
    <property type="nucleotide sequence ID" value="NZ_WSTA01000073.1"/>
</dbReference>
<feature type="domain" description="DNA2/NAM7 helicase-like C-terminal" evidence="5">
    <location>
        <begin position="975"/>
        <end position="1156"/>
    </location>
</feature>
<dbReference type="Gene3D" id="3.40.50.300">
    <property type="entry name" value="P-loop containing nucleotide triphosphate hydrolases"/>
    <property type="match status" value="2"/>
</dbReference>
<evidence type="ECO:0000313" key="7">
    <source>
        <dbReference type="EMBL" id="MWB99680.1"/>
    </source>
</evidence>
<keyword evidence="8" id="KW-1185">Reference proteome</keyword>
<dbReference type="InterPro" id="IPR027417">
    <property type="entry name" value="P-loop_NTPase"/>
</dbReference>
<dbReference type="EMBL" id="WSTA01000073">
    <property type="protein sequence ID" value="MWB99680.1"/>
    <property type="molecule type" value="Genomic_DNA"/>
</dbReference>
<dbReference type="CDD" id="cd17934">
    <property type="entry name" value="DEXXQc_Upf1-like"/>
    <property type="match status" value="1"/>
</dbReference>
<dbReference type="NCBIfam" id="TIGR03491">
    <property type="entry name" value="TM0106 family RecB-like putative nuclease"/>
    <property type="match status" value="1"/>
</dbReference>
<keyword evidence="3" id="KW-0347">Helicase</keyword>
<dbReference type="PANTHER" id="PTHR43788">
    <property type="entry name" value="DNA2/NAM7 HELICASE FAMILY MEMBER"/>
    <property type="match status" value="1"/>
</dbReference>
<dbReference type="Pfam" id="PF13604">
    <property type="entry name" value="AAA_30"/>
    <property type="match status" value="1"/>
</dbReference>
<dbReference type="InterPro" id="IPR050534">
    <property type="entry name" value="Coronavir_polyprotein_1ab"/>
</dbReference>
<evidence type="ECO:0000256" key="4">
    <source>
        <dbReference type="ARBA" id="ARBA00022840"/>
    </source>
</evidence>
<comment type="caution">
    <text evidence="7">The sequence shown here is derived from an EMBL/GenBank/DDBJ whole genome shotgun (WGS) entry which is preliminary data.</text>
</comment>
<evidence type="ECO:0000259" key="5">
    <source>
        <dbReference type="Pfam" id="PF13087"/>
    </source>
</evidence>
<proteinExistence type="predicted"/>
<keyword evidence="4" id="KW-0067">ATP-binding</keyword>
<dbReference type="InterPro" id="IPR047187">
    <property type="entry name" value="SF1_C_Upf1"/>
</dbReference>
<dbReference type="Proteomes" id="UP000438182">
    <property type="component" value="Unassembled WGS sequence"/>
</dbReference>
<dbReference type="InterPro" id="IPR038720">
    <property type="entry name" value="YprB_RNase_H-like_dom"/>
</dbReference>
<dbReference type="Pfam" id="PF13087">
    <property type="entry name" value="AAA_12"/>
    <property type="match status" value="1"/>
</dbReference>
<keyword evidence="2" id="KW-0378">Hydrolase</keyword>
<reference evidence="7 8" key="1">
    <citation type="submission" date="2019-12" db="EMBL/GenBank/DDBJ databases">
        <authorList>
            <person name="Kim Y.S."/>
        </authorList>
    </citation>
    <scope>NUCLEOTIDE SEQUENCE [LARGE SCALE GENOMIC DNA]</scope>
    <source>
        <strain evidence="7 8">MMS17-SY077</strain>
    </source>
</reference>
<name>A0A6I4NZC8_9MICO</name>
<dbReference type="InterPro" id="IPR041679">
    <property type="entry name" value="DNA2/NAM7-like_C"/>
</dbReference>